<proteinExistence type="predicted"/>
<comment type="caution">
    <text evidence="1">The sequence shown here is derived from an EMBL/GenBank/DDBJ whole genome shotgun (WGS) entry which is preliminary data.</text>
</comment>
<evidence type="ECO:0000313" key="1">
    <source>
        <dbReference type="EMBL" id="GAI69280.1"/>
    </source>
</evidence>
<reference evidence="1" key="1">
    <citation type="journal article" date="2014" name="Front. Microbiol.">
        <title>High frequency of phylogenetically diverse reductive dehalogenase-homologous genes in deep subseafloor sedimentary metagenomes.</title>
        <authorList>
            <person name="Kawai M."/>
            <person name="Futagami T."/>
            <person name="Toyoda A."/>
            <person name="Takaki Y."/>
            <person name="Nishi S."/>
            <person name="Hori S."/>
            <person name="Arai W."/>
            <person name="Tsubouchi T."/>
            <person name="Morono Y."/>
            <person name="Uchiyama I."/>
            <person name="Ito T."/>
            <person name="Fujiyama A."/>
            <person name="Inagaki F."/>
            <person name="Takami H."/>
        </authorList>
    </citation>
    <scope>NUCLEOTIDE SEQUENCE</scope>
    <source>
        <strain evidence="1">Expedition CK06-06</strain>
    </source>
</reference>
<protein>
    <submittedName>
        <fullName evidence="1">Uncharacterized protein</fullName>
    </submittedName>
</protein>
<accession>X1S1F2</accession>
<gene>
    <name evidence="1" type="ORF">S12H4_00522</name>
</gene>
<organism evidence="1">
    <name type="scientific">marine sediment metagenome</name>
    <dbReference type="NCBI Taxonomy" id="412755"/>
    <lineage>
        <taxon>unclassified sequences</taxon>
        <taxon>metagenomes</taxon>
        <taxon>ecological metagenomes</taxon>
    </lineage>
</organism>
<name>X1S1F2_9ZZZZ</name>
<dbReference type="AlphaFoldDB" id="X1S1F2"/>
<dbReference type="EMBL" id="BARW01000064">
    <property type="protein sequence ID" value="GAI69280.1"/>
    <property type="molecule type" value="Genomic_DNA"/>
</dbReference>
<sequence length="226" mass="26080">MELHEQILSSFHVDFFEELGCLVCPGDDSESIDSADVPEAFGIIVVKNVTLVNVTDDCLLKFEPGETPKYLYARFSKLETCPPPAPTAPNDRVFKLTQDPELPCCWEYFSDEWYVSFEYLQDPDLSRLFIIHQITMQWYFFDAVDGHVDEGYVFHNDNTECFWDIGGIDGLGVITWTHQATELLEKINMERAQDLFMELHPLEDGKLVYKFCRLQDATNIAILFEP</sequence>